<dbReference type="EMBL" id="CP045529">
    <property type="protein sequence ID" value="QFU98301.1"/>
    <property type="molecule type" value="Genomic_DNA"/>
</dbReference>
<dbReference type="Proteomes" id="UP000326702">
    <property type="component" value="Chromosome"/>
</dbReference>
<evidence type="ECO:0008006" key="5">
    <source>
        <dbReference type="Google" id="ProtNLM"/>
    </source>
</evidence>
<feature type="transmembrane region" description="Helical" evidence="2">
    <location>
        <begin position="121"/>
        <end position="141"/>
    </location>
</feature>
<reference evidence="3 4" key="1">
    <citation type="submission" date="2019-10" db="EMBL/GenBank/DDBJ databases">
        <title>Genome sequence of Luteimicrobium xylanilyticum HY-24.</title>
        <authorList>
            <person name="Kim D.Y."/>
            <person name="Park H.-Y."/>
        </authorList>
    </citation>
    <scope>NUCLEOTIDE SEQUENCE [LARGE SCALE GENOMIC DNA]</scope>
    <source>
        <strain evidence="3 4">HY-24</strain>
    </source>
</reference>
<proteinExistence type="predicted"/>
<sequence length="185" mass="19847">MRDDAAPGGTAGDEGPDEGPWAPDDAGRHETVAERLDRNWNELLQELRVTQTGAQVLTGFLLTVPFQQRFGRLDDLEVVTYLVLVALSTTAIGLLVAPVSLHRFLFRRQLKRETVVLGHRLARLGLLALGLTIVGCVFFLFDVVISPLAGAVAGGVALCGLFGLWVLLPLTVARRTALGSTPPAV</sequence>
<protein>
    <recommendedName>
        <fullName evidence="5">Sodium:proton antiporter</fullName>
    </recommendedName>
</protein>
<dbReference type="Pfam" id="PF19853">
    <property type="entry name" value="DUF6328"/>
    <property type="match status" value="1"/>
</dbReference>
<feature type="transmembrane region" description="Helical" evidence="2">
    <location>
        <begin position="78"/>
        <end position="101"/>
    </location>
</feature>
<evidence type="ECO:0000313" key="3">
    <source>
        <dbReference type="EMBL" id="QFU98301.1"/>
    </source>
</evidence>
<evidence type="ECO:0000313" key="4">
    <source>
        <dbReference type="Proteomes" id="UP000326702"/>
    </source>
</evidence>
<evidence type="ECO:0000256" key="2">
    <source>
        <dbReference type="SAM" id="Phobius"/>
    </source>
</evidence>
<keyword evidence="2" id="KW-1133">Transmembrane helix</keyword>
<accession>A0A5P9QA22</accession>
<feature type="region of interest" description="Disordered" evidence="1">
    <location>
        <begin position="1"/>
        <end position="26"/>
    </location>
</feature>
<dbReference type="KEGG" id="lxl:KDY119_01813"/>
<dbReference type="AlphaFoldDB" id="A0A5P9QA22"/>
<keyword evidence="4" id="KW-1185">Reference proteome</keyword>
<name>A0A5P9QA22_9MICO</name>
<keyword evidence="2" id="KW-0472">Membrane</keyword>
<feature type="transmembrane region" description="Helical" evidence="2">
    <location>
        <begin position="147"/>
        <end position="168"/>
    </location>
</feature>
<evidence type="ECO:0000256" key="1">
    <source>
        <dbReference type="SAM" id="MobiDB-lite"/>
    </source>
</evidence>
<dbReference type="RefSeq" id="WP_051136552.1">
    <property type="nucleotide sequence ID" value="NZ_BAABIH010000002.1"/>
</dbReference>
<gene>
    <name evidence="3" type="ORF">KDY119_01813</name>
</gene>
<dbReference type="InterPro" id="IPR046291">
    <property type="entry name" value="DUF6328"/>
</dbReference>
<organism evidence="3 4">
    <name type="scientific">Luteimicrobium xylanilyticum</name>
    <dbReference type="NCBI Taxonomy" id="1133546"/>
    <lineage>
        <taxon>Bacteria</taxon>
        <taxon>Bacillati</taxon>
        <taxon>Actinomycetota</taxon>
        <taxon>Actinomycetes</taxon>
        <taxon>Micrococcales</taxon>
        <taxon>Luteimicrobium</taxon>
    </lineage>
</organism>
<keyword evidence="2" id="KW-0812">Transmembrane</keyword>